<comment type="caution">
    <text evidence="1">The sequence shown here is derived from an EMBL/GenBank/DDBJ whole genome shotgun (WGS) entry which is preliminary data.</text>
</comment>
<evidence type="ECO:0000313" key="2">
    <source>
        <dbReference type="Proteomes" id="UP001186974"/>
    </source>
</evidence>
<sequence length="98" mass="10423">MHANFAIVALATAATVSAHAHLTGLVANGAYYMGYTPNFQYMNPIPKVPAWSAGDYGQGGIPPENFNKENIICHDGSKPGRAYATIAAGTPIQFQWTP</sequence>
<evidence type="ECO:0000313" key="1">
    <source>
        <dbReference type="EMBL" id="KAK3065725.1"/>
    </source>
</evidence>
<proteinExistence type="predicted"/>
<dbReference type="Proteomes" id="UP001186974">
    <property type="component" value="Unassembled WGS sequence"/>
</dbReference>
<gene>
    <name evidence="1" type="ORF">LTS18_002465</name>
</gene>
<organism evidence="1 2">
    <name type="scientific">Coniosporium uncinatum</name>
    <dbReference type="NCBI Taxonomy" id="93489"/>
    <lineage>
        <taxon>Eukaryota</taxon>
        <taxon>Fungi</taxon>
        <taxon>Dikarya</taxon>
        <taxon>Ascomycota</taxon>
        <taxon>Pezizomycotina</taxon>
        <taxon>Dothideomycetes</taxon>
        <taxon>Dothideomycetes incertae sedis</taxon>
        <taxon>Coniosporium</taxon>
    </lineage>
</organism>
<dbReference type="EMBL" id="JAWDJW010006248">
    <property type="protein sequence ID" value="KAK3065725.1"/>
    <property type="molecule type" value="Genomic_DNA"/>
</dbReference>
<keyword evidence="2" id="KW-1185">Reference proteome</keyword>
<reference evidence="1" key="1">
    <citation type="submission" date="2024-09" db="EMBL/GenBank/DDBJ databases">
        <title>Black Yeasts Isolated from many extreme environments.</title>
        <authorList>
            <person name="Coleine C."/>
            <person name="Stajich J.E."/>
            <person name="Selbmann L."/>
        </authorList>
    </citation>
    <scope>NUCLEOTIDE SEQUENCE</scope>
    <source>
        <strain evidence="1">CCFEE 5737</strain>
    </source>
</reference>
<accession>A0ACC3DE62</accession>
<protein>
    <submittedName>
        <fullName evidence="1">Uncharacterized protein</fullName>
    </submittedName>
</protein>
<name>A0ACC3DE62_9PEZI</name>